<comment type="caution">
    <text evidence="1">The sequence shown here is derived from an EMBL/GenBank/DDBJ whole genome shotgun (WGS) entry which is preliminary data.</text>
</comment>
<protein>
    <submittedName>
        <fullName evidence="1">Uncharacterized protein</fullName>
    </submittedName>
</protein>
<dbReference type="InterPro" id="IPR054211">
    <property type="entry name" value="DUF6918"/>
</dbReference>
<reference evidence="1 2" key="1">
    <citation type="submission" date="2020-07" db="EMBL/GenBank/DDBJ databases">
        <title>Sequencing the genomes of 1000 actinobacteria strains.</title>
        <authorList>
            <person name="Klenk H.-P."/>
        </authorList>
    </citation>
    <scope>NUCLEOTIDE SEQUENCE [LARGE SCALE GENOMIC DNA]</scope>
    <source>
        <strain evidence="1 2">DSM 103164</strain>
    </source>
</reference>
<dbReference type="Proteomes" id="UP000527616">
    <property type="component" value="Unassembled WGS sequence"/>
</dbReference>
<organism evidence="1 2">
    <name type="scientific">Naumannella cuiyingiana</name>
    <dbReference type="NCBI Taxonomy" id="1347891"/>
    <lineage>
        <taxon>Bacteria</taxon>
        <taxon>Bacillati</taxon>
        <taxon>Actinomycetota</taxon>
        <taxon>Actinomycetes</taxon>
        <taxon>Propionibacteriales</taxon>
        <taxon>Propionibacteriaceae</taxon>
        <taxon>Naumannella</taxon>
    </lineage>
</organism>
<sequence length="146" mass="15339">MSLTANLLADDQRPAVIADLSAVVDAEVREKSGLSGAAIKTGYAAARKLAPNLTERGLNRMLPDFAAALDPFWADFTASGQTDFGAYLAGRGDEATEALLGVADKRVLGSDREGIKKAYRGLRGKAEDHVRSALPRVGAAIQNRAG</sequence>
<gene>
    <name evidence="1" type="ORF">GGQ54_000899</name>
</gene>
<name>A0A7Z0IK79_9ACTN</name>
<proteinExistence type="predicted"/>
<keyword evidence="2" id="KW-1185">Reference proteome</keyword>
<dbReference type="RefSeq" id="WP_179444309.1">
    <property type="nucleotide sequence ID" value="NZ_JACBZS010000001.1"/>
</dbReference>
<dbReference type="Pfam" id="PF21893">
    <property type="entry name" value="DUF6918"/>
    <property type="match status" value="1"/>
</dbReference>
<dbReference type="AlphaFoldDB" id="A0A7Z0IK79"/>
<dbReference type="EMBL" id="JACBZS010000001">
    <property type="protein sequence ID" value="NYI70339.1"/>
    <property type="molecule type" value="Genomic_DNA"/>
</dbReference>
<evidence type="ECO:0000313" key="1">
    <source>
        <dbReference type="EMBL" id="NYI70339.1"/>
    </source>
</evidence>
<accession>A0A7Z0IK79</accession>
<evidence type="ECO:0000313" key="2">
    <source>
        <dbReference type="Proteomes" id="UP000527616"/>
    </source>
</evidence>